<dbReference type="PANTHER" id="PTHR30006:SF2">
    <property type="entry name" value="ABC TRANSPORTER SUBSTRATE-BINDING PROTEIN"/>
    <property type="match status" value="1"/>
</dbReference>
<dbReference type="Gene3D" id="3.40.190.10">
    <property type="entry name" value="Periplasmic binding protein-like II"/>
    <property type="match status" value="2"/>
</dbReference>
<accession>A0AAU7PP38</accession>
<dbReference type="GO" id="GO:0015888">
    <property type="term" value="P:thiamine transport"/>
    <property type="evidence" value="ECO:0007669"/>
    <property type="project" value="TreeGrafter"/>
</dbReference>
<gene>
    <name evidence="3" type="ORF">ABFV83_19915</name>
</gene>
<dbReference type="EMBL" id="CP157940">
    <property type="protein sequence ID" value="XBS54028.1"/>
    <property type="molecule type" value="Genomic_DNA"/>
</dbReference>
<keyword evidence="1 2" id="KW-0732">Signal</keyword>
<dbReference type="AlphaFoldDB" id="A0AAU7PP38"/>
<sequence length="342" mass="37911">MKGWIGCAGALLCIACLAGCDSSSRTVPAEFHGAEELVVYCPHPLEFINPIVSEFEEQTGIKVEVCTGGTGELLKMAEDREKPECDIFWGGSLSTTMAQSELFEPYISKNESMIQEDYRNKEGNMTRFTDVPSILMVNTNLAGNLSIEGYGDLLKPELSGKIAMCDPVTSSSAFEHLINMLYAMGEGDPEEGWNYVEAFCKNLDGKLLQSSSEVYQGVAEGRYTVGLTFEEGAAHYIASGYPVRVVYMEEGVISKPDVVCIIKGSAHMWEAKKFVDFVTGKAAQTVISESLGRRSVRTDVDEPEYLLDKQAIHMIYDEEAVVKENKLEWMRRFSEVFQGTLK</sequence>
<organism evidence="3">
    <name type="scientific">Lacrimispora sp. BS-2</name>
    <dbReference type="NCBI Taxonomy" id="3151850"/>
    <lineage>
        <taxon>Bacteria</taxon>
        <taxon>Bacillati</taxon>
        <taxon>Bacillota</taxon>
        <taxon>Clostridia</taxon>
        <taxon>Lachnospirales</taxon>
        <taxon>Lachnospiraceae</taxon>
        <taxon>Lacrimispora</taxon>
    </lineage>
</organism>
<dbReference type="GO" id="GO:0030975">
    <property type="term" value="F:thiamine binding"/>
    <property type="evidence" value="ECO:0007669"/>
    <property type="project" value="TreeGrafter"/>
</dbReference>
<dbReference type="GO" id="GO:0030976">
    <property type="term" value="F:thiamine pyrophosphate binding"/>
    <property type="evidence" value="ECO:0007669"/>
    <property type="project" value="TreeGrafter"/>
</dbReference>
<dbReference type="GO" id="GO:0030288">
    <property type="term" value="C:outer membrane-bounded periplasmic space"/>
    <property type="evidence" value="ECO:0007669"/>
    <property type="project" value="TreeGrafter"/>
</dbReference>
<dbReference type="PANTHER" id="PTHR30006">
    <property type="entry name" value="THIAMINE-BINDING PERIPLASMIC PROTEIN-RELATED"/>
    <property type="match status" value="1"/>
</dbReference>
<dbReference type="SUPFAM" id="SSF53850">
    <property type="entry name" value="Periplasmic binding protein-like II"/>
    <property type="match status" value="1"/>
</dbReference>
<proteinExistence type="predicted"/>
<name>A0AAU7PP38_9FIRM</name>
<dbReference type="Pfam" id="PF13531">
    <property type="entry name" value="SBP_bac_11"/>
    <property type="match status" value="1"/>
</dbReference>
<feature type="chain" id="PRO_5043358284" evidence="2">
    <location>
        <begin position="19"/>
        <end position="342"/>
    </location>
</feature>
<evidence type="ECO:0000256" key="2">
    <source>
        <dbReference type="SAM" id="SignalP"/>
    </source>
</evidence>
<dbReference type="PIRSF" id="PIRSF002825">
    <property type="entry name" value="CfbpA"/>
    <property type="match status" value="1"/>
</dbReference>
<evidence type="ECO:0000256" key="1">
    <source>
        <dbReference type="ARBA" id="ARBA00022729"/>
    </source>
</evidence>
<dbReference type="CDD" id="cd13546">
    <property type="entry name" value="PBP2_BitB"/>
    <property type="match status" value="1"/>
</dbReference>
<protein>
    <submittedName>
        <fullName evidence="3">ABC transporter substrate-binding protein</fullName>
    </submittedName>
</protein>
<dbReference type="InterPro" id="IPR026045">
    <property type="entry name" value="Ferric-bd"/>
</dbReference>
<reference evidence="3" key="1">
    <citation type="submission" date="2024-06" db="EMBL/GenBank/DDBJ databases">
        <title>Lacrimispora cavernae sp. nov., a novel anaerobe isolated from bat guano pile inside a cave.</title>
        <authorList>
            <person name="Miller S.L."/>
            <person name="Lu N."/>
            <person name="King J."/>
            <person name="Sankaranarayanan K."/>
            <person name="Lawson P.A."/>
        </authorList>
    </citation>
    <scope>NUCLEOTIDE SEQUENCE</scope>
    <source>
        <strain evidence="3">BS-2</strain>
    </source>
</reference>
<feature type="signal peptide" evidence="2">
    <location>
        <begin position="1"/>
        <end position="18"/>
    </location>
</feature>
<evidence type="ECO:0000313" key="3">
    <source>
        <dbReference type="EMBL" id="XBS54028.1"/>
    </source>
</evidence>
<dbReference type="RefSeq" id="WP_349946390.1">
    <property type="nucleotide sequence ID" value="NZ_CP157940.1"/>
</dbReference>